<evidence type="ECO:0000256" key="4">
    <source>
        <dbReference type="SAM" id="MobiDB-lite"/>
    </source>
</evidence>
<evidence type="ECO:0000256" key="1">
    <source>
        <dbReference type="ARBA" id="ARBA00022741"/>
    </source>
</evidence>
<evidence type="ECO:0000313" key="6">
    <source>
        <dbReference type="EMBL" id="EFA23304.1"/>
    </source>
</evidence>
<keyword evidence="2" id="KW-0067">ATP-binding</keyword>
<name>D1NUA0_9BIFI</name>
<sequence>MREGAAMTDAEQLALPGLAPRKRKSRARVKQPAALLPIARVVLDVQATQLGQLFDYLVEERFSDAARPGTLVRVRFGGKLVDAIVWERRATSDTDATALRYVERVLSDAVLVPRQMRRDITAIADAYGGTRANIVRVAVAPRVAWVEQRLGPLIERVDALESAAMGSGSAAAVSAGSPARGSLAAGSVATGSADAVDFPDNALGAATLPADRLTHAQALLQRECARYALAYDEGRALLDALRHRQPVDEHGGGDASAGEGRAAGSDAVSDAGQERGAGHDGGAGQQSGEGVGRCRSFVVDAAPGAFMWARDLACMVIQAWMAGRSVAVVLPTQRETFDLMHALTQYGLRAFSPDDLTADDAAMQQGSGEHEGESEGTLRQRLEELGDVAMLTTALSPAQRYASYLAVASGLVRIAIGTRATMYAPVADDALFVIVDDAAYQNADGFMPYANARGVMHVRSMMHGGVFVAMAMARSVLSQYECEPSCTVAATVSGPATSVHPTKDCVQSLLPVVRWLSREELLRLGDASVGARMPHTAVTLLRKALETGPVLLSIPHDGLADTLSCASCLTQARCRRCQGPLESRPHEAPRCRWCGAPATDWQCAQCQGTRLRTIRVGAAGTIEELQGLFRGVPLLVSNARLPGGPLVWVEDEPAIIVATEGSEPMVRGDGHNAGMYAASAVLDAWTSLYRPGIDARIDVLGQWMRVASMTAPAVRGGTMLVIGQSDAVVAQSLMLWDSRMLAARECEERSEAVLPPAVSAACVWGRRDAVQTCLRTIGVLSGDWAQVAGPDGAVPAVLGPVGIPAQATVDARELENMGDRVKAVVRVPHERRAELALRLRQESARHMAMREPGELRFQLDPKDLV</sequence>
<dbReference type="GO" id="GO:0006270">
    <property type="term" value="P:DNA replication initiation"/>
    <property type="evidence" value="ECO:0007669"/>
    <property type="project" value="TreeGrafter"/>
</dbReference>
<dbReference type="EMBL" id="ABXB03000002">
    <property type="protein sequence ID" value="EFA23304.1"/>
    <property type="molecule type" value="Genomic_DNA"/>
</dbReference>
<dbReference type="GO" id="GO:0006302">
    <property type="term" value="P:double-strand break repair"/>
    <property type="evidence" value="ECO:0007669"/>
    <property type="project" value="TreeGrafter"/>
</dbReference>
<dbReference type="GO" id="GO:0003677">
    <property type="term" value="F:DNA binding"/>
    <property type="evidence" value="ECO:0007669"/>
    <property type="project" value="UniProtKB-KW"/>
</dbReference>
<dbReference type="PANTHER" id="PTHR30580:SF0">
    <property type="entry name" value="PRIMOSOMAL PROTEIN N"/>
    <property type="match status" value="1"/>
</dbReference>
<dbReference type="GO" id="GO:0043138">
    <property type="term" value="F:3'-5' DNA helicase activity"/>
    <property type="evidence" value="ECO:0007669"/>
    <property type="project" value="TreeGrafter"/>
</dbReference>
<dbReference type="Gene3D" id="3.40.50.300">
    <property type="entry name" value="P-loop containing nucleotide triphosphate hydrolases"/>
    <property type="match status" value="1"/>
</dbReference>
<dbReference type="Gene3D" id="3.40.1440.60">
    <property type="entry name" value="PriA, 3(prime) DNA-binding domain"/>
    <property type="match status" value="1"/>
</dbReference>
<protein>
    <submittedName>
        <fullName evidence="6">Tat pathway signal sequence domain protein</fullName>
    </submittedName>
</protein>
<dbReference type="GO" id="GO:0006310">
    <property type="term" value="P:DNA recombination"/>
    <property type="evidence" value="ECO:0007669"/>
    <property type="project" value="TreeGrafter"/>
</dbReference>
<dbReference type="STRING" id="561180.BIFGAL_03421"/>
<evidence type="ECO:0000313" key="7">
    <source>
        <dbReference type="Proteomes" id="UP000003656"/>
    </source>
</evidence>
<feature type="domain" description="Primosomal protein N' 3' DNA-binding" evidence="5">
    <location>
        <begin position="40"/>
        <end position="139"/>
    </location>
</feature>
<proteinExistence type="predicted"/>
<dbReference type="InterPro" id="IPR042115">
    <property type="entry name" value="PriA_3primeBD_sf"/>
</dbReference>
<comment type="caution">
    <text evidence="6">The sequence shown here is derived from an EMBL/GenBank/DDBJ whole genome shotgun (WGS) entry which is preliminary data.</text>
</comment>
<dbReference type="GO" id="GO:0005524">
    <property type="term" value="F:ATP binding"/>
    <property type="evidence" value="ECO:0007669"/>
    <property type="project" value="UniProtKB-KW"/>
</dbReference>
<feature type="compositionally biased region" description="Gly residues" evidence="4">
    <location>
        <begin position="279"/>
        <end position="290"/>
    </location>
</feature>
<keyword evidence="1" id="KW-0547">Nucleotide-binding</keyword>
<dbReference type="PANTHER" id="PTHR30580">
    <property type="entry name" value="PRIMOSOMAL PROTEIN N"/>
    <property type="match status" value="1"/>
</dbReference>
<organism evidence="6 7">
    <name type="scientific">Bifidobacterium gallicum DSM 20093 = LMG 11596</name>
    <dbReference type="NCBI Taxonomy" id="561180"/>
    <lineage>
        <taxon>Bacteria</taxon>
        <taxon>Bacillati</taxon>
        <taxon>Actinomycetota</taxon>
        <taxon>Actinomycetes</taxon>
        <taxon>Bifidobacteriales</taxon>
        <taxon>Bifidobacteriaceae</taxon>
        <taxon>Bifidobacterium</taxon>
    </lineage>
</organism>
<evidence type="ECO:0000256" key="2">
    <source>
        <dbReference type="ARBA" id="ARBA00022840"/>
    </source>
</evidence>
<dbReference type="InterPro" id="IPR027417">
    <property type="entry name" value="P-loop_NTPase"/>
</dbReference>
<dbReference type="AlphaFoldDB" id="D1NUA0"/>
<evidence type="ECO:0000256" key="3">
    <source>
        <dbReference type="ARBA" id="ARBA00023125"/>
    </source>
</evidence>
<dbReference type="Pfam" id="PF17764">
    <property type="entry name" value="PriA_3primeBD"/>
    <property type="match status" value="1"/>
</dbReference>
<dbReference type="InterPro" id="IPR041222">
    <property type="entry name" value="PriA_3primeBD"/>
</dbReference>
<reference evidence="6 7" key="1">
    <citation type="submission" date="2009-11" db="EMBL/GenBank/DDBJ databases">
        <authorList>
            <person name="Weinstock G."/>
            <person name="Sodergren E."/>
            <person name="Clifton S."/>
            <person name="Fulton L."/>
            <person name="Fulton B."/>
            <person name="Courtney L."/>
            <person name="Fronick C."/>
            <person name="Harrison M."/>
            <person name="Strong C."/>
            <person name="Farmer C."/>
            <person name="Delahaunty K."/>
            <person name="Markovic C."/>
            <person name="Hall O."/>
            <person name="Minx P."/>
            <person name="Tomlinson C."/>
            <person name="Mitreva M."/>
            <person name="Nelson J."/>
            <person name="Hou S."/>
            <person name="Wollam A."/>
            <person name="Pepin K.H."/>
            <person name="Johnson M."/>
            <person name="Bhonagiri V."/>
            <person name="Nash W.E."/>
            <person name="Warren W."/>
            <person name="Chinwalla A."/>
            <person name="Mardis E.R."/>
            <person name="Wilson R.K."/>
        </authorList>
    </citation>
    <scope>NUCLEOTIDE SEQUENCE [LARGE SCALE GENOMIC DNA]</scope>
    <source>
        <strain evidence="6 7">DSM 20093</strain>
    </source>
</reference>
<evidence type="ECO:0000259" key="5">
    <source>
        <dbReference type="Pfam" id="PF17764"/>
    </source>
</evidence>
<accession>D1NUA0</accession>
<keyword evidence="3" id="KW-0238">DNA-binding</keyword>
<dbReference type="Proteomes" id="UP000003656">
    <property type="component" value="Unassembled WGS sequence"/>
</dbReference>
<feature type="region of interest" description="Disordered" evidence="4">
    <location>
        <begin position="246"/>
        <end position="290"/>
    </location>
</feature>
<gene>
    <name evidence="6" type="ORF">BIFGAL_03421</name>
</gene>
<dbReference type="eggNOG" id="COG1198">
    <property type="taxonomic scope" value="Bacteria"/>
</dbReference>